<dbReference type="Proteomes" id="UP000057181">
    <property type="component" value="Chromosome"/>
</dbReference>
<dbReference type="KEGG" id="kfv:AS188_00215"/>
<evidence type="ECO:0000313" key="2">
    <source>
        <dbReference type="EMBL" id="GEO92043.1"/>
    </source>
</evidence>
<protein>
    <submittedName>
        <fullName evidence="1">Pyridoxamine 5'-phosphate oxidase</fullName>
    </submittedName>
</protein>
<dbReference type="Gene3D" id="2.30.110.10">
    <property type="entry name" value="Electron Transport, Fmn-binding Protein, Chain A"/>
    <property type="match status" value="1"/>
</dbReference>
<dbReference type="EMBL" id="CP013254">
    <property type="protein sequence ID" value="ALU38430.1"/>
    <property type="molecule type" value="Genomic_DNA"/>
</dbReference>
<reference evidence="2 4" key="2">
    <citation type="submission" date="2019-07" db="EMBL/GenBank/DDBJ databases">
        <title>Whole genome shotgun sequence of Kocuria flava NBRC 107626.</title>
        <authorList>
            <person name="Hosoyama A."/>
            <person name="Uohara A."/>
            <person name="Ohji S."/>
            <person name="Ichikawa N."/>
        </authorList>
    </citation>
    <scope>NUCLEOTIDE SEQUENCE [LARGE SCALE GENOMIC DNA]</scope>
    <source>
        <strain evidence="2 4">NBRC 107626</strain>
    </source>
</reference>
<reference evidence="1 3" key="1">
    <citation type="submission" date="2015-11" db="EMBL/GenBank/DDBJ databases">
        <title>Complete Genome Sequence of Kocuria flava strain HO-9041.</title>
        <authorList>
            <person name="Zhou M."/>
            <person name="Dai J."/>
        </authorList>
    </citation>
    <scope>NUCLEOTIDE SEQUENCE [LARGE SCALE GENOMIC DNA]</scope>
    <source>
        <strain evidence="1 3">HO-9041</strain>
    </source>
</reference>
<dbReference type="Pfam" id="PF12900">
    <property type="entry name" value="Pyridox_ox_2"/>
    <property type="match status" value="1"/>
</dbReference>
<dbReference type="STRING" id="446860.AS188_00215"/>
<dbReference type="Proteomes" id="UP000321155">
    <property type="component" value="Unassembled WGS sequence"/>
</dbReference>
<sequence>MQWYHEDVAVLAAEECWALLGRAGIGRLAVVVDGAPEVFPVNYAVEGRTAVFRSAEGTKTAAALEAAPVALEADGYDEAAGRAWSVLLKGRAEPVPRGHALFRALELPLYPLQAGIKDRFVRIVPTAVTGRRFPVVEPGAWESWAAAGRRTATGSARWTEERPDRD</sequence>
<evidence type="ECO:0000313" key="3">
    <source>
        <dbReference type="Proteomes" id="UP000057181"/>
    </source>
</evidence>
<proteinExistence type="predicted"/>
<gene>
    <name evidence="1" type="ORF">AS188_00215</name>
    <name evidence="2" type="ORF">KFL01_13490</name>
</gene>
<dbReference type="InterPro" id="IPR012349">
    <property type="entry name" value="Split_barrel_FMN-bd"/>
</dbReference>
<evidence type="ECO:0000313" key="1">
    <source>
        <dbReference type="EMBL" id="ALU38430.1"/>
    </source>
</evidence>
<dbReference type="EMBL" id="BJZR01000029">
    <property type="protein sequence ID" value="GEO92043.1"/>
    <property type="molecule type" value="Genomic_DNA"/>
</dbReference>
<dbReference type="RefSeq" id="WP_058857144.1">
    <property type="nucleotide sequence ID" value="NZ_BJZR01000029.1"/>
</dbReference>
<keyword evidence="4" id="KW-1185">Reference proteome</keyword>
<evidence type="ECO:0000313" key="4">
    <source>
        <dbReference type="Proteomes" id="UP000321155"/>
    </source>
</evidence>
<dbReference type="InterPro" id="IPR024747">
    <property type="entry name" value="Pyridox_Oxase-rel"/>
</dbReference>
<organism evidence="1 3">
    <name type="scientific">Kocuria flava</name>
    <dbReference type="NCBI Taxonomy" id="446860"/>
    <lineage>
        <taxon>Bacteria</taxon>
        <taxon>Bacillati</taxon>
        <taxon>Actinomycetota</taxon>
        <taxon>Actinomycetes</taxon>
        <taxon>Micrococcales</taxon>
        <taxon>Micrococcaceae</taxon>
        <taxon>Kocuria</taxon>
    </lineage>
</organism>
<dbReference type="OrthoDB" id="7062584at2"/>
<accession>A0A0U3GEI9</accession>
<name>A0A0U3GEI9_9MICC</name>
<dbReference type="SUPFAM" id="SSF50475">
    <property type="entry name" value="FMN-binding split barrel"/>
    <property type="match status" value="1"/>
</dbReference>
<dbReference type="AlphaFoldDB" id="A0A0U3GEI9"/>